<dbReference type="Proteomes" id="UP000009097">
    <property type="component" value="Unassembled WGS sequence"/>
</dbReference>
<dbReference type="EMBL" id="DS231724">
    <property type="protein sequence ID" value="KNB17994.1"/>
    <property type="molecule type" value="Genomic_DNA"/>
</dbReference>
<sequence>MYSPTKFSVRGDLGCIAGNNRRNVPLVVRLMVCFTVSRERCFGNRHLNAGLVVPFLLSARSEIHRVFTVELQKRERNTKRGEESLRRLLRHLAARLVASLEREG</sequence>
<evidence type="ECO:0000313" key="1">
    <source>
        <dbReference type="EMBL" id="KNB17995.1"/>
    </source>
</evidence>
<dbReference type="RefSeq" id="XP_018256040.1">
    <property type="nucleotide sequence ID" value="XM_018402506.1"/>
</dbReference>
<dbReference type="VEuPathDB" id="FungiDB:FOXG_22108"/>
<accession>A0A0J9W554</accession>
<dbReference type="RefSeq" id="XP_018256039.1">
    <property type="nucleotide sequence ID" value="XM_018402505.1"/>
</dbReference>
<dbReference type="GeneID" id="28962814"/>
<gene>
    <name evidence="1" type="ORF">FOXG_22108</name>
</gene>
<dbReference type="EMBL" id="DS231724">
    <property type="protein sequence ID" value="KNB17993.1"/>
    <property type="molecule type" value="Genomic_DNA"/>
</dbReference>
<protein>
    <submittedName>
        <fullName evidence="1">Uncharacterized protein</fullName>
    </submittedName>
</protein>
<dbReference type="EMBL" id="DS231724">
    <property type="protein sequence ID" value="KNB17995.1"/>
    <property type="molecule type" value="Genomic_DNA"/>
</dbReference>
<organism evidence="1 2">
    <name type="scientific">Fusarium oxysporum f. sp. lycopersici (strain 4287 / CBS 123668 / FGSC 9935 / NRRL 34936)</name>
    <name type="common">Fusarium vascular wilt of tomato</name>
    <dbReference type="NCBI Taxonomy" id="426428"/>
    <lineage>
        <taxon>Eukaryota</taxon>
        <taxon>Fungi</taxon>
        <taxon>Dikarya</taxon>
        <taxon>Ascomycota</taxon>
        <taxon>Pezizomycotina</taxon>
        <taxon>Sordariomycetes</taxon>
        <taxon>Hypocreomycetidae</taxon>
        <taxon>Hypocreales</taxon>
        <taxon>Nectriaceae</taxon>
        <taxon>Fusarium</taxon>
        <taxon>Fusarium oxysporum species complex</taxon>
    </lineage>
</organism>
<dbReference type="KEGG" id="fox:FOXG_22108"/>
<proteinExistence type="predicted"/>
<reference evidence="1" key="2">
    <citation type="journal article" date="2010" name="Nature">
        <title>Comparative genomics reveals mobile pathogenicity chromosomes in Fusarium.</title>
        <authorList>
            <person name="Ma L.J."/>
            <person name="van der Does H.C."/>
            <person name="Borkovich K.A."/>
            <person name="Coleman J.J."/>
            <person name="Daboussi M.J."/>
            <person name="Di Pietro A."/>
            <person name="Dufresne M."/>
            <person name="Freitag M."/>
            <person name="Grabherr M."/>
            <person name="Henrissat B."/>
            <person name="Houterman P.M."/>
            <person name="Kang S."/>
            <person name="Shim W.B."/>
            <person name="Woloshuk C."/>
            <person name="Xie X."/>
            <person name="Xu J.R."/>
            <person name="Antoniw J."/>
            <person name="Baker S.E."/>
            <person name="Bluhm B.H."/>
            <person name="Breakspear A."/>
            <person name="Brown D.W."/>
            <person name="Butchko R.A."/>
            <person name="Chapman S."/>
            <person name="Coulson R."/>
            <person name="Coutinho P.M."/>
            <person name="Danchin E.G."/>
            <person name="Diener A."/>
            <person name="Gale L.R."/>
            <person name="Gardiner D.M."/>
            <person name="Goff S."/>
            <person name="Hammond-Kosack K.E."/>
            <person name="Hilburn K."/>
            <person name="Hua-Van A."/>
            <person name="Jonkers W."/>
            <person name="Kazan K."/>
            <person name="Kodira C.D."/>
            <person name="Koehrsen M."/>
            <person name="Kumar L."/>
            <person name="Lee Y.H."/>
            <person name="Li L."/>
            <person name="Manners J.M."/>
            <person name="Miranda-Saavedra D."/>
            <person name="Mukherjee M."/>
            <person name="Park G."/>
            <person name="Park J."/>
            <person name="Park S.Y."/>
            <person name="Proctor R.H."/>
            <person name="Regev A."/>
            <person name="Ruiz-Roldan M.C."/>
            <person name="Sain D."/>
            <person name="Sakthikumar S."/>
            <person name="Sykes S."/>
            <person name="Schwartz D.C."/>
            <person name="Turgeon B.G."/>
            <person name="Wapinski I."/>
            <person name="Yoder O."/>
            <person name="Young S."/>
            <person name="Zeng Q."/>
            <person name="Zhou S."/>
            <person name="Galagan J."/>
            <person name="Cuomo C.A."/>
            <person name="Kistler H.C."/>
            <person name="Rep M."/>
        </authorList>
    </citation>
    <scope>NUCLEOTIDE SEQUENCE [LARGE SCALE GENOMIC DNA]</scope>
    <source>
        <strain evidence="1">4287</strain>
    </source>
</reference>
<dbReference type="AlphaFoldDB" id="A0A0J9W554"/>
<name>A0A0J9W554_FUSO4</name>
<reference evidence="1" key="1">
    <citation type="submission" date="2007-04" db="EMBL/GenBank/DDBJ databases">
        <authorList>
            <consortium name="The Broad Institute Genome Sequencing Platform"/>
            <person name="Birren B."/>
            <person name="Lander E."/>
            <person name="Galagan J."/>
            <person name="Nusbaum C."/>
            <person name="Devon K."/>
            <person name="Ma L.-J."/>
            <person name="Jaffe D."/>
            <person name="Butler J."/>
            <person name="Alvarez P."/>
            <person name="Gnerre S."/>
            <person name="Grabherr M."/>
            <person name="Kleber M."/>
            <person name="Mauceli E."/>
            <person name="Brockman W."/>
            <person name="MacCallum I.A."/>
            <person name="Young S."/>
            <person name="LaButti K."/>
            <person name="DeCaprio D."/>
            <person name="Crawford M."/>
            <person name="Koehrsen M."/>
            <person name="Engels R."/>
            <person name="Montgomery P."/>
            <person name="Pearson M."/>
            <person name="Howarth C."/>
            <person name="Larson L."/>
            <person name="White J."/>
            <person name="O'Leary S."/>
            <person name="Kodira C."/>
            <person name="Zeng Q."/>
            <person name="Yandava C."/>
            <person name="Alvarado L."/>
            <person name="Kistler C."/>
            <person name="Shim W.-B."/>
            <person name="Kang S."/>
            <person name="Woloshuk C."/>
        </authorList>
    </citation>
    <scope>NUCLEOTIDE SEQUENCE</scope>
    <source>
        <strain evidence="1">4287</strain>
    </source>
</reference>
<dbReference type="RefSeq" id="XP_018256038.1">
    <property type="nucleotide sequence ID" value="XM_018402504.1"/>
</dbReference>
<evidence type="ECO:0000313" key="2">
    <source>
        <dbReference type="Proteomes" id="UP000009097"/>
    </source>
</evidence>